<name>A0A845ANE5_9SPHN</name>
<dbReference type="GO" id="GO:0016020">
    <property type="term" value="C:membrane"/>
    <property type="evidence" value="ECO:0007669"/>
    <property type="project" value="InterPro"/>
</dbReference>
<keyword evidence="1" id="KW-0472">Membrane</keyword>
<evidence type="ECO:0000256" key="1">
    <source>
        <dbReference type="SAM" id="Phobius"/>
    </source>
</evidence>
<comment type="caution">
    <text evidence="2">The sequence shown here is derived from an EMBL/GenBank/DDBJ whole genome shotgun (WGS) entry which is preliminary data.</text>
</comment>
<dbReference type="AlphaFoldDB" id="A0A845ANE5"/>
<dbReference type="EMBL" id="WTYE01000001">
    <property type="protein sequence ID" value="MXP33739.1"/>
    <property type="molecule type" value="Genomic_DNA"/>
</dbReference>
<protein>
    <submittedName>
        <fullName evidence="2">MerC family mercury resistance protein</fullName>
    </submittedName>
</protein>
<dbReference type="Pfam" id="PF03203">
    <property type="entry name" value="MerC"/>
    <property type="match status" value="1"/>
</dbReference>
<sequence>MNRSALSNRSRLDRAGIALSGLCAIHCLASIVVVSALGLGGQWLLAPEIHRWGLALACVIAGVAIGWGALRHRRRTPFVVAMTGLTFMGGALAAPHGIEEAVLTIIGVALVSLGHILNLRHSH</sequence>
<reference evidence="2 4" key="1">
    <citation type="submission" date="2019-12" db="EMBL/GenBank/DDBJ databases">
        <title>Genomic-based taxomic classification of the family Erythrobacteraceae.</title>
        <authorList>
            <person name="Xu L."/>
        </authorList>
    </citation>
    <scope>NUCLEOTIDE SEQUENCE [LARGE SCALE GENOMIC DNA]</scope>
    <source>
        <strain evidence="2 4">JCM 16677</strain>
    </source>
</reference>
<feature type="transmembrane region" description="Helical" evidence="1">
    <location>
        <begin position="12"/>
        <end position="37"/>
    </location>
</feature>
<proteinExistence type="predicted"/>
<keyword evidence="4" id="KW-1185">Reference proteome</keyword>
<dbReference type="RefSeq" id="WP_160778465.1">
    <property type="nucleotide sequence ID" value="NZ_BAAAZF010000001.1"/>
</dbReference>
<organism evidence="2 4">
    <name type="scientific">Parerythrobacter jejuensis</name>
    <dbReference type="NCBI Taxonomy" id="795812"/>
    <lineage>
        <taxon>Bacteria</taxon>
        <taxon>Pseudomonadati</taxon>
        <taxon>Pseudomonadota</taxon>
        <taxon>Alphaproteobacteria</taxon>
        <taxon>Sphingomonadales</taxon>
        <taxon>Erythrobacteraceae</taxon>
        <taxon>Parerythrobacter</taxon>
    </lineage>
</organism>
<evidence type="ECO:0000313" key="3">
    <source>
        <dbReference type="EMBL" id="MXP33739.1"/>
    </source>
</evidence>
<evidence type="ECO:0000313" key="4">
    <source>
        <dbReference type="Proteomes" id="UP000446786"/>
    </source>
</evidence>
<dbReference type="OrthoDB" id="6078385at2"/>
<feature type="transmembrane region" description="Helical" evidence="1">
    <location>
        <begin position="49"/>
        <end position="70"/>
    </location>
</feature>
<keyword evidence="1" id="KW-1133">Transmembrane helix</keyword>
<feature type="transmembrane region" description="Helical" evidence="1">
    <location>
        <begin position="101"/>
        <end position="119"/>
    </location>
</feature>
<keyword evidence="1" id="KW-0812">Transmembrane</keyword>
<dbReference type="InterPro" id="IPR004891">
    <property type="entry name" value="Mercury-R_MerC"/>
</dbReference>
<evidence type="ECO:0000313" key="2">
    <source>
        <dbReference type="EMBL" id="MXP30979.1"/>
    </source>
</evidence>
<feature type="transmembrane region" description="Helical" evidence="1">
    <location>
        <begin position="77"/>
        <end position="95"/>
    </location>
</feature>
<gene>
    <name evidence="2" type="ORF">GRI94_03975</name>
    <name evidence="3" type="ORF">GRI94_18065</name>
</gene>
<accession>A0A845ANE5</accession>
<dbReference type="Proteomes" id="UP000446786">
    <property type="component" value="Unassembled WGS sequence"/>
</dbReference>
<dbReference type="EMBL" id="WTYE01000001">
    <property type="protein sequence ID" value="MXP30979.1"/>
    <property type="molecule type" value="Genomic_DNA"/>
</dbReference>
<dbReference type="GO" id="GO:0015097">
    <property type="term" value="F:mercury ion transmembrane transporter activity"/>
    <property type="evidence" value="ECO:0007669"/>
    <property type="project" value="InterPro"/>
</dbReference>